<accession>A0A0A8Z9U8</accession>
<sequence length="71" mass="8121">MPTCVHQTLECIVITHCLWLLMEVAYKKLKKDLPSLGAIQSALQNKQVMSVALIAINYSMKPFWLLMRQTS</sequence>
<dbReference type="AlphaFoldDB" id="A0A0A8Z9U8"/>
<name>A0A0A8Z9U8_ARUDO</name>
<reference evidence="1" key="2">
    <citation type="journal article" date="2015" name="Data Brief">
        <title>Shoot transcriptome of the giant reed, Arundo donax.</title>
        <authorList>
            <person name="Barrero R.A."/>
            <person name="Guerrero F.D."/>
            <person name="Moolhuijzen P."/>
            <person name="Goolsby J.A."/>
            <person name="Tidwell J."/>
            <person name="Bellgard S.E."/>
            <person name="Bellgard M.I."/>
        </authorList>
    </citation>
    <scope>NUCLEOTIDE SEQUENCE</scope>
    <source>
        <tissue evidence="1">Shoot tissue taken approximately 20 cm above the soil surface</tissue>
    </source>
</reference>
<dbReference type="EMBL" id="GBRH01261721">
    <property type="protein sequence ID" value="JAD36174.1"/>
    <property type="molecule type" value="Transcribed_RNA"/>
</dbReference>
<organism evidence="1">
    <name type="scientific">Arundo donax</name>
    <name type="common">Giant reed</name>
    <name type="synonym">Donax arundinaceus</name>
    <dbReference type="NCBI Taxonomy" id="35708"/>
    <lineage>
        <taxon>Eukaryota</taxon>
        <taxon>Viridiplantae</taxon>
        <taxon>Streptophyta</taxon>
        <taxon>Embryophyta</taxon>
        <taxon>Tracheophyta</taxon>
        <taxon>Spermatophyta</taxon>
        <taxon>Magnoliopsida</taxon>
        <taxon>Liliopsida</taxon>
        <taxon>Poales</taxon>
        <taxon>Poaceae</taxon>
        <taxon>PACMAD clade</taxon>
        <taxon>Arundinoideae</taxon>
        <taxon>Arundineae</taxon>
        <taxon>Arundo</taxon>
    </lineage>
</organism>
<protein>
    <submittedName>
        <fullName evidence="1">Uncharacterized protein</fullName>
    </submittedName>
</protein>
<reference evidence="1" key="1">
    <citation type="submission" date="2014-09" db="EMBL/GenBank/DDBJ databases">
        <authorList>
            <person name="Magalhaes I.L.F."/>
            <person name="Oliveira U."/>
            <person name="Santos F.R."/>
            <person name="Vidigal T.H.D.A."/>
            <person name="Brescovit A.D."/>
            <person name="Santos A.J."/>
        </authorList>
    </citation>
    <scope>NUCLEOTIDE SEQUENCE</scope>
    <source>
        <tissue evidence="1">Shoot tissue taken approximately 20 cm above the soil surface</tissue>
    </source>
</reference>
<evidence type="ECO:0000313" key="1">
    <source>
        <dbReference type="EMBL" id="JAD36174.1"/>
    </source>
</evidence>
<proteinExistence type="predicted"/>